<dbReference type="EMBL" id="JAFIQS010000002">
    <property type="protein sequence ID" value="KAG5173153.1"/>
    <property type="molecule type" value="Genomic_DNA"/>
</dbReference>
<organism evidence="1">
    <name type="scientific">Psilocybe cubensis</name>
    <name type="common">Psychedelic mushroom</name>
    <name type="synonym">Stropharia cubensis</name>
    <dbReference type="NCBI Taxonomy" id="181762"/>
    <lineage>
        <taxon>Eukaryota</taxon>
        <taxon>Fungi</taxon>
        <taxon>Dikarya</taxon>
        <taxon>Basidiomycota</taxon>
        <taxon>Agaricomycotina</taxon>
        <taxon>Agaricomycetes</taxon>
        <taxon>Agaricomycetidae</taxon>
        <taxon>Agaricales</taxon>
        <taxon>Agaricineae</taxon>
        <taxon>Strophariaceae</taxon>
        <taxon>Psilocybe</taxon>
    </lineage>
</organism>
<name>A0A8H7Y5R2_PSICU</name>
<gene>
    <name evidence="1" type="ORF">JR316_002663</name>
</gene>
<sequence>MLPGTFFETILSVPQSSSKETLGSSNEYPIPLCGINGISLTAKDFRSFLVVIHSNGNTPAMIAEDWISVLRLSVLWRFNKIHETAMNILSTRILFMKWTEKLKLANEFGVAEWRRDAYIDLVQKRRLTLDELTELGESQLNWETIAKIFYIREMLDCPPGCANAPIRSQNEAATPSFPNEARQLVDQYLLKVDVRNI</sequence>
<dbReference type="AlphaFoldDB" id="A0A8H7Y5R2"/>
<accession>A0A8H7Y5R2</accession>
<protein>
    <submittedName>
        <fullName evidence="1">Uncharacterized protein</fullName>
    </submittedName>
</protein>
<reference evidence="1" key="1">
    <citation type="submission" date="2021-02" db="EMBL/GenBank/DDBJ databases">
        <title>Psilocybe cubensis genome.</title>
        <authorList>
            <person name="Mckernan K.J."/>
            <person name="Crawford S."/>
            <person name="Trippe A."/>
            <person name="Kane L.T."/>
            <person name="Mclaughlin S."/>
        </authorList>
    </citation>
    <scope>NUCLEOTIDE SEQUENCE [LARGE SCALE GENOMIC DNA]</scope>
    <source>
        <strain evidence="1">MGC-MH-2018</strain>
    </source>
</reference>
<proteinExistence type="predicted"/>
<dbReference type="OrthoDB" id="2593747at2759"/>
<evidence type="ECO:0000313" key="1">
    <source>
        <dbReference type="EMBL" id="KAG5173153.1"/>
    </source>
</evidence>
<comment type="caution">
    <text evidence="1">The sequence shown here is derived from an EMBL/GenBank/DDBJ whole genome shotgun (WGS) entry which is preliminary data.</text>
</comment>